<dbReference type="Proteomes" id="UP000176603">
    <property type="component" value="Unassembled WGS sequence"/>
</dbReference>
<dbReference type="AlphaFoldDB" id="A0A1F7ULT4"/>
<dbReference type="InterPro" id="IPR041988">
    <property type="entry name" value="Ribosomal_uL24_KOW"/>
</dbReference>
<comment type="subunit">
    <text evidence="5">Part of the 50S ribosomal subunit.</text>
</comment>
<keyword evidence="3 5" id="KW-0687">Ribonucleoprotein</keyword>
<proteinExistence type="inferred from homology"/>
<evidence type="ECO:0000313" key="8">
    <source>
        <dbReference type="EMBL" id="OGL79229.1"/>
    </source>
</evidence>
<dbReference type="PROSITE" id="PS01108">
    <property type="entry name" value="RIBOSOMAL_L24"/>
    <property type="match status" value="1"/>
</dbReference>
<dbReference type="Gene3D" id="2.30.30.30">
    <property type="match status" value="1"/>
</dbReference>
<keyword evidence="2 5" id="KW-0689">Ribosomal protein</keyword>
<evidence type="ECO:0000256" key="1">
    <source>
        <dbReference type="ARBA" id="ARBA00010618"/>
    </source>
</evidence>
<evidence type="ECO:0000256" key="6">
    <source>
        <dbReference type="RuleBase" id="RU003477"/>
    </source>
</evidence>
<evidence type="ECO:0000313" key="9">
    <source>
        <dbReference type="Proteomes" id="UP000176603"/>
    </source>
</evidence>
<sequence>MSLRIKTGDMVKVVTGAHKGKSGKVMQTFPKLNRVVVEGVAPAKRHLRTRKSGEKGQIIEFFMPIHASNVQLLGEDGKTRRHGKRATV</sequence>
<dbReference type="SUPFAM" id="SSF50104">
    <property type="entry name" value="Translation proteins SH3-like domain"/>
    <property type="match status" value="1"/>
</dbReference>
<dbReference type="InterPro" id="IPR014722">
    <property type="entry name" value="Rib_uL2_dom2"/>
</dbReference>
<comment type="similarity">
    <text evidence="1 5 6">Belongs to the universal ribosomal protein uL24 family.</text>
</comment>
<keyword evidence="5" id="KW-0694">RNA-binding</keyword>
<dbReference type="Pfam" id="PF00467">
    <property type="entry name" value="KOW"/>
    <property type="match status" value="1"/>
</dbReference>
<name>A0A1F7ULT4_9BACT</name>
<keyword evidence="5" id="KW-0699">rRNA-binding</keyword>
<dbReference type="HAMAP" id="MF_01326_B">
    <property type="entry name" value="Ribosomal_uL24_B"/>
    <property type="match status" value="1"/>
</dbReference>
<evidence type="ECO:0000256" key="2">
    <source>
        <dbReference type="ARBA" id="ARBA00022980"/>
    </source>
</evidence>
<comment type="function">
    <text evidence="5">One of two assembly initiator proteins, it binds directly to the 5'-end of the 23S rRNA, where it nucleates assembly of the 50S subunit.</text>
</comment>
<comment type="caution">
    <text evidence="8">The sequence shown here is derived from an EMBL/GenBank/DDBJ whole genome shotgun (WGS) entry which is preliminary data.</text>
</comment>
<protein>
    <recommendedName>
        <fullName evidence="4 5">Large ribosomal subunit protein uL24</fullName>
    </recommendedName>
</protein>
<dbReference type="InterPro" id="IPR008991">
    <property type="entry name" value="Translation_prot_SH3-like_sf"/>
</dbReference>
<evidence type="ECO:0000259" key="7">
    <source>
        <dbReference type="SMART" id="SM00739"/>
    </source>
</evidence>
<organism evidence="8 9">
    <name type="scientific">Candidatus Uhrbacteria bacterium RIFCSPHIGHO2_12_FULL_60_25</name>
    <dbReference type="NCBI Taxonomy" id="1802399"/>
    <lineage>
        <taxon>Bacteria</taxon>
        <taxon>Candidatus Uhriibacteriota</taxon>
    </lineage>
</organism>
<dbReference type="CDD" id="cd06089">
    <property type="entry name" value="KOW_RPL26"/>
    <property type="match status" value="1"/>
</dbReference>
<feature type="domain" description="KOW" evidence="7">
    <location>
        <begin position="4"/>
        <end position="31"/>
    </location>
</feature>
<dbReference type="GO" id="GO:0005840">
    <property type="term" value="C:ribosome"/>
    <property type="evidence" value="ECO:0007669"/>
    <property type="project" value="UniProtKB-KW"/>
</dbReference>
<dbReference type="GO" id="GO:0006412">
    <property type="term" value="P:translation"/>
    <property type="evidence" value="ECO:0007669"/>
    <property type="project" value="UniProtKB-UniRule"/>
</dbReference>
<comment type="function">
    <text evidence="5">One of the proteins that surrounds the polypeptide exit tunnel on the outside of the subunit.</text>
</comment>
<dbReference type="InterPro" id="IPR057264">
    <property type="entry name" value="Ribosomal_uL24_C"/>
</dbReference>
<evidence type="ECO:0000256" key="4">
    <source>
        <dbReference type="ARBA" id="ARBA00035206"/>
    </source>
</evidence>
<dbReference type="PANTHER" id="PTHR12903">
    <property type="entry name" value="MITOCHONDRIAL RIBOSOMAL PROTEIN L24"/>
    <property type="match status" value="1"/>
</dbReference>
<dbReference type="NCBIfam" id="TIGR01079">
    <property type="entry name" value="rplX_bact"/>
    <property type="match status" value="1"/>
</dbReference>
<evidence type="ECO:0000256" key="5">
    <source>
        <dbReference type="HAMAP-Rule" id="MF_01326"/>
    </source>
</evidence>
<accession>A0A1F7ULT4</accession>
<dbReference type="InterPro" id="IPR005825">
    <property type="entry name" value="Ribosomal_uL24_CS"/>
</dbReference>
<dbReference type="GO" id="GO:0003735">
    <property type="term" value="F:structural constituent of ribosome"/>
    <property type="evidence" value="ECO:0007669"/>
    <property type="project" value="InterPro"/>
</dbReference>
<reference evidence="8 9" key="1">
    <citation type="journal article" date="2016" name="Nat. Commun.">
        <title>Thousands of microbial genomes shed light on interconnected biogeochemical processes in an aquifer system.</title>
        <authorList>
            <person name="Anantharaman K."/>
            <person name="Brown C.T."/>
            <person name="Hug L.A."/>
            <person name="Sharon I."/>
            <person name="Castelle C.J."/>
            <person name="Probst A.J."/>
            <person name="Thomas B.C."/>
            <person name="Singh A."/>
            <person name="Wilkins M.J."/>
            <person name="Karaoz U."/>
            <person name="Brodie E.L."/>
            <person name="Williams K.H."/>
            <person name="Hubbard S.S."/>
            <person name="Banfield J.F."/>
        </authorList>
    </citation>
    <scope>NUCLEOTIDE SEQUENCE [LARGE SCALE GENOMIC DNA]</scope>
</reference>
<gene>
    <name evidence="5" type="primary">rplX</name>
    <name evidence="8" type="ORF">A3E39_00405</name>
</gene>
<dbReference type="STRING" id="1802399.A3E39_00405"/>
<evidence type="ECO:0000256" key="3">
    <source>
        <dbReference type="ARBA" id="ARBA00023274"/>
    </source>
</evidence>
<dbReference type="GO" id="GO:1990904">
    <property type="term" value="C:ribonucleoprotein complex"/>
    <property type="evidence" value="ECO:0007669"/>
    <property type="project" value="UniProtKB-KW"/>
</dbReference>
<dbReference type="EMBL" id="MGEH01000015">
    <property type="protein sequence ID" value="OGL79229.1"/>
    <property type="molecule type" value="Genomic_DNA"/>
</dbReference>
<dbReference type="GO" id="GO:0019843">
    <property type="term" value="F:rRNA binding"/>
    <property type="evidence" value="ECO:0007669"/>
    <property type="project" value="UniProtKB-UniRule"/>
</dbReference>
<dbReference type="Pfam" id="PF17136">
    <property type="entry name" value="ribosomal_L24"/>
    <property type="match status" value="1"/>
</dbReference>
<dbReference type="InterPro" id="IPR003256">
    <property type="entry name" value="Ribosomal_uL24"/>
</dbReference>
<dbReference type="SMART" id="SM00739">
    <property type="entry name" value="KOW"/>
    <property type="match status" value="1"/>
</dbReference>
<dbReference type="InterPro" id="IPR005824">
    <property type="entry name" value="KOW"/>
</dbReference>